<keyword evidence="3" id="KW-1185">Reference proteome</keyword>
<accession>A0A0C2GR20</accession>
<organism evidence="2 3">
    <name type="scientific">Ancylostoma duodenale</name>
    <dbReference type="NCBI Taxonomy" id="51022"/>
    <lineage>
        <taxon>Eukaryota</taxon>
        <taxon>Metazoa</taxon>
        <taxon>Ecdysozoa</taxon>
        <taxon>Nematoda</taxon>
        <taxon>Chromadorea</taxon>
        <taxon>Rhabditida</taxon>
        <taxon>Rhabditina</taxon>
        <taxon>Rhabditomorpha</taxon>
        <taxon>Strongyloidea</taxon>
        <taxon>Ancylostomatidae</taxon>
        <taxon>Ancylostomatinae</taxon>
        <taxon>Ancylostoma</taxon>
    </lineage>
</organism>
<dbReference type="EMBL" id="KN732003">
    <property type="protein sequence ID" value="KIH59396.1"/>
    <property type="molecule type" value="Genomic_DNA"/>
</dbReference>
<evidence type="ECO:0000313" key="3">
    <source>
        <dbReference type="Proteomes" id="UP000054047"/>
    </source>
</evidence>
<dbReference type="InterPro" id="IPR039848">
    <property type="entry name" value="Ribosomal_mS35_mt"/>
</dbReference>
<gene>
    <name evidence="2" type="ORF">ANCDUO_10375</name>
</gene>
<evidence type="ECO:0000259" key="1">
    <source>
        <dbReference type="Pfam" id="PF10213"/>
    </source>
</evidence>
<dbReference type="InterPro" id="IPR019349">
    <property type="entry name" value="Ribosomal_mS35_mit"/>
</dbReference>
<dbReference type="PANTHER" id="PTHR13490">
    <property type="entry name" value="MITOCHONDRIAL 28S RIBOSOMAL PROTEIN S28"/>
    <property type="match status" value="1"/>
</dbReference>
<dbReference type="Proteomes" id="UP000054047">
    <property type="component" value="Unassembled WGS sequence"/>
</dbReference>
<reference evidence="2 3" key="1">
    <citation type="submission" date="2013-12" db="EMBL/GenBank/DDBJ databases">
        <title>Draft genome of the parsitic nematode Ancylostoma duodenale.</title>
        <authorList>
            <person name="Mitreva M."/>
        </authorList>
    </citation>
    <scope>NUCLEOTIDE SEQUENCE [LARGE SCALE GENOMIC DNA]</scope>
    <source>
        <strain evidence="2 3">Zhejiang</strain>
    </source>
</reference>
<proteinExistence type="predicted"/>
<dbReference type="GO" id="GO:0005763">
    <property type="term" value="C:mitochondrial small ribosomal subunit"/>
    <property type="evidence" value="ECO:0007669"/>
    <property type="project" value="TreeGrafter"/>
</dbReference>
<dbReference type="GO" id="GO:0032543">
    <property type="term" value="P:mitochondrial translation"/>
    <property type="evidence" value="ECO:0007669"/>
    <property type="project" value="InterPro"/>
</dbReference>
<dbReference type="PANTHER" id="PTHR13490:SF0">
    <property type="entry name" value="SMALL RIBOSOMAL SUBUNIT PROTEIN MS35"/>
    <property type="match status" value="1"/>
</dbReference>
<protein>
    <recommendedName>
        <fullName evidence="1">Small ribosomal subunit protein mS35 mitochondrial conserved domain-containing protein</fullName>
    </recommendedName>
</protein>
<dbReference type="GO" id="GO:0003735">
    <property type="term" value="F:structural constituent of ribosome"/>
    <property type="evidence" value="ECO:0007669"/>
    <property type="project" value="InterPro"/>
</dbReference>
<name>A0A0C2GR20_9BILA</name>
<dbReference type="OrthoDB" id="283424at2759"/>
<sequence length="493" mass="56159">MLYRASTSCIVRRHSTLAEKLRAVVSDDADRKTGSDRGQDRAAKVEIDAQGTKFNEMFVMPKRKLRGQLLIEQATGRASVAQRSRIDIHDRLAVRRPRSEEMSTDQYGWKMLYRASTSCIVRRHSTLAEKLRAVVSGDADRKTGSDKGQDRASKVEIDAQGTKFNEMFVMPKRKLRGQLLIEQATGRASVAQRSRIDIHDRLAVRRPRSEEMSTDQDWTAVWPAARTFASSVVPLPVRMGTRPDPEKRAPFKKQGNLELVKIPNFLHLTPAAIEKHCEAIKRFCTEFPPELIEDKKLAESEFPLKISYNTYVHQGTNIRDNRARVITILVKLSALSLSPAAKEKLIRLATNRYDEKTDTLTIITDRCITRKQNLDYAFYLLTAIYHEACKVEPWEELKQREDSLKVEFEGSETQKKLVSMLKHVVSHEQLNSPLKSAGSEVSESQISADPNVQQFAKMWDKYINTEETPESTREYAKMIKTLLGVKPPSEART</sequence>
<dbReference type="Pfam" id="PF10213">
    <property type="entry name" value="MRP-S28"/>
    <property type="match status" value="1"/>
</dbReference>
<evidence type="ECO:0000313" key="2">
    <source>
        <dbReference type="EMBL" id="KIH59396.1"/>
    </source>
</evidence>
<feature type="domain" description="Small ribosomal subunit protein mS35 mitochondrial conserved" evidence="1">
    <location>
        <begin position="300"/>
        <end position="390"/>
    </location>
</feature>
<dbReference type="AlphaFoldDB" id="A0A0C2GR20"/>